<dbReference type="PANTHER" id="PTHR12465">
    <property type="entry name" value="UBIQUITIN SPECIFIC PROTEASE HOMOLOG 49"/>
    <property type="match status" value="1"/>
</dbReference>
<dbReference type="EMBL" id="BMAR01000010">
    <property type="protein sequence ID" value="GFR45709.1"/>
    <property type="molecule type" value="Genomic_DNA"/>
</dbReference>
<keyword evidence="4" id="KW-0805">Transcription regulation</keyword>
<dbReference type="GO" id="GO:0006357">
    <property type="term" value="P:regulation of transcription by RNA polymerase II"/>
    <property type="evidence" value="ECO:0007669"/>
    <property type="project" value="InterPro"/>
</dbReference>
<keyword evidence="3 4" id="KW-0539">Nucleus</keyword>
<comment type="caution">
    <text evidence="5">The sequence shown here is derived from an EMBL/GenBank/DDBJ whole genome shotgun (WGS) entry which is preliminary data.</text>
</comment>
<keyword evidence="4" id="KW-0804">Transcription</keyword>
<evidence type="ECO:0000256" key="2">
    <source>
        <dbReference type="ARBA" id="ARBA00010743"/>
    </source>
</evidence>
<organism evidence="5 6">
    <name type="scientific">Astrephomene gubernaculifera</name>
    <dbReference type="NCBI Taxonomy" id="47775"/>
    <lineage>
        <taxon>Eukaryota</taxon>
        <taxon>Viridiplantae</taxon>
        <taxon>Chlorophyta</taxon>
        <taxon>core chlorophytes</taxon>
        <taxon>Chlorophyceae</taxon>
        <taxon>CS clade</taxon>
        <taxon>Chlamydomonadales</taxon>
        <taxon>Astrephomenaceae</taxon>
        <taxon>Astrephomene</taxon>
    </lineage>
</organism>
<dbReference type="GO" id="GO:0016592">
    <property type="term" value="C:mediator complex"/>
    <property type="evidence" value="ECO:0007669"/>
    <property type="project" value="InterPro"/>
</dbReference>
<dbReference type="Proteomes" id="UP001054857">
    <property type="component" value="Unassembled WGS sequence"/>
</dbReference>
<sequence length="273" mass="29161">MGVKLLIRTLPQKGVTGPSQYELLKRLVDELCPTPPSGRSDAWAVTCQLLKQGHALMAAMGGAGAAPGGGLKDMWAVSFRDSPDQVYLLVRPEHKAIECDATIMRLLEKKLEYGKQMTIRLEGLTYSKGDFLLRLITATQAIHSSQALLGHCLEVEYVPLSSMQAAEGCMADFVELLRQHLLASGALGGLETLGGGGGRLGAQLELVKPSYDKYGLTGLPYGRTHAAVAYGDLVVAMLNTSAAAAQAAAVAAQQQQQQQQLQQQQQFGMVKPA</sequence>
<dbReference type="PANTHER" id="PTHR12465:SF0">
    <property type="entry name" value="MEDIATOR OF RNA POLYMERASE II TRANSCRIPTION SUBUNIT 20"/>
    <property type="match status" value="1"/>
</dbReference>
<name>A0AAD3HLG9_9CHLO</name>
<keyword evidence="4" id="KW-0010">Activator</keyword>
<dbReference type="InterPro" id="IPR013921">
    <property type="entry name" value="Mediator_Med20"/>
</dbReference>
<evidence type="ECO:0000256" key="1">
    <source>
        <dbReference type="ARBA" id="ARBA00004123"/>
    </source>
</evidence>
<comment type="similarity">
    <text evidence="2 4">Belongs to the Mediator complex subunit 20 family.</text>
</comment>
<comment type="subcellular location">
    <subcellularLocation>
        <location evidence="1 4">Nucleus</location>
    </subcellularLocation>
</comment>
<accession>A0AAD3HLG9</accession>
<evidence type="ECO:0000313" key="5">
    <source>
        <dbReference type="EMBL" id="GFR45709.1"/>
    </source>
</evidence>
<comment type="subunit">
    <text evidence="4">Component of the Mediator complex.</text>
</comment>
<protein>
    <recommendedName>
        <fullName evidence="4">Mediator of RNA polymerase II transcription subunit 20</fullName>
    </recommendedName>
    <alternativeName>
        <fullName evidence="4">Mediator complex subunit 20</fullName>
    </alternativeName>
</protein>
<evidence type="ECO:0000256" key="4">
    <source>
        <dbReference type="RuleBase" id="RU364152"/>
    </source>
</evidence>
<comment type="function">
    <text evidence="4">Component of the Mediator complex, a coactivator involved in the regulated transcription of nearly all RNA polymerase II-dependent genes. Mediator functions as a bridge to convey information from gene-specific regulatory proteins to the basal RNA polymerase II transcription machinery. Mediator is recruited to promoters by direct interactions with regulatory proteins and serves as a scaffold for the assembly of a functional preinitiation complex with RNA polymerase II and the general transcription factors.</text>
</comment>
<gene>
    <name evidence="4" type="primary">MED20</name>
    <name evidence="5" type="ORF">Agub_g7118</name>
</gene>
<dbReference type="AlphaFoldDB" id="A0AAD3HLG9"/>
<dbReference type="Pfam" id="PF08612">
    <property type="entry name" value="Med20"/>
    <property type="match status" value="1"/>
</dbReference>
<dbReference type="GO" id="GO:0003713">
    <property type="term" value="F:transcription coactivator activity"/>
    <property type="evidence" value="ECO:0007669"/>
    <property type="project" value="TreeGrafter"/>
</dbReference>
<reference evidence="5 6" key="1">
    <citation type="journal article" date="2021" name="Sci. Rep.">
        <title>Genome sequencing of the multicellular alga Astrephomene provides insights into convergent evolution of germ-soma differentiation.</title>
        <authorList>
            <person name="Yamashita S."/>
            <person name="Yamamoto K."/>
            <person name="Matsuzaki R."/>
            <person name="Suzuki S."/>
            <person name="Yamaguchi H."/>
            <person name="Hirooka S."/>
            <person name="Minakuchi Y."/>
            <person name="Miyagishima S."/>
            <person name="Kawachi M."/>
            <person name="Toyoda A."/>
            <person name="Nozaki H."/>
        </authorList>
    </citation>
    <scope>NUCLEOTIDE SEQUENCE [LARGE SCALE GENOMIC DNA]</scope>
    <source>
        <strain evidence="5 6">NIES-4017</strain>
    </source>
</reference>
<proteinExistence type="inferred from homology"/>
<keyword evidence="6" id="KW-1185">Reference proteome</keyword>
<evidence type="ECO:0000313" key="6">
    <source>
        <dbReference type="Proteomes" id="UP001054857"/>
    </source>
</evidence>
<evidence type="ECO:0000256" key="3">
    <source>
        <dbReference type="ARBA" id="ARBA00023242"/>
    </source>
</evidence>